<feature type="non-terminal residue" evidence="2">
    <location>
        <position position="438"/>
    </location>
</feature>
<dbReference type="PANTHER" id="PTHR47380">
    <property type="entry name" value="OS02G0533000 PROTEIN"/>
    <property type="match status" value="1"/>
</dbReference>
<feature type="non-terminal residue" evidence="2">
    <location>
        <position position="1"/>
    </location>
</feature>
<reference evidence="2" key="1">
    <citation type="submission" date="2018-05" db="EMBL/GenBank/DDBJ databases">
        <title>Draft genome of Mucuna pruriens seed.</title>
        <authorList>
            <person name="Nnadi N.E."/>
            <person name="Vos R."/>
            <person name="Hasami M.H."/>
            <person name="Devisetty U.K."/>
            <person name="Aguiy J.C."/>
        </authorList>
    </citation>
    <scope>NUCLEOTIDE SEQUENCE [LARGE SCALE GENOMIC DNA]</scope>
    <source>
        <strain evidence="2">JCA_2017</strain>
    </source>
</reference>
<evidence type="ECO:0000256" key="1">
    <source>
        <dbReference type="SAM" id="Phobius"/>
    </source>
</evidence>
<dbReference type="AlphaFoldDB" id="A0A371G5R5"/>
<keyword evidence="1" id="KW-0812">Transmembrane</keyword>
<keyword evidence="1" id="KW-0472">Membrane</keyword>
<feature type="transmembrane region" description="Helical" evidence="1">
    <location>
        <begin position="373"/>
        <end position="393"/>
    </location>
</feature>
<evidence type="ECO:0000313" key="2">
    <source>
        <dbReference type="EMBL" id="RDX85896.1"/>
    </source>
</evidence>
<keyword evidence="3" id="KW-1185">Reference proteome</keyword>
<dbReference type="GO" id="GO:0009941">
    <property type="term" value="C:chloroplast envelope"/>
    <property type="evidence" value="ECO:0007669"/>
    <property type="project" value="TreeGrafter"/>
</dbReference>
<evidence type="ECO:0000313" key="3">
    <source>
        <dbReference type="Proteomes" id="UP000257109"/>
    </source>
</evidence>
<dbReference type="PANTHER" id="PTHR47380:SF4">
    <property type="entry name" value="OS02G0533000 PROTEIN"/>
    <property type="match status" value="1"/>
</dbReference>
<sequence length="438" mass="48811">MASISTCITVTPTSRLPRLPSFACSSLAKPPKQAIAFPSVQNPVIGGVRKRVWDSRVLVARLGGIVESDKLALDVRKRTMDAVDGCGGRVTIGDVASRAGLNLNQAQKALQALAADTDGFLEVSEEGDVLYVFPKDYRSRLGAKSFRIKAEPFFEKAKAAGEYLIRVSFGTALIASIVIVYTTIIALVTSSRSDEDNRGRRGGRSYDSGVTFYFNPVDLFWYWDPYYYRRRRLQVDDDKMNFVESVFSFVFGDGDPNQGIEEERWKLIGQYIASNGGVVAAEELAPYLDIDSTEGLKDDESYILPVLLRFDGQPEVDEEGNILYRFPSLQRTASQKSKRKEYVGRRWADWVGVEKFFKEKKWQFSKTSTSERAMVIGLGGLNLFGVIILGAMLKDMAVAPSSFIKFVADIFPLLQVMTSISISKQLNCLIVETVRGHE</sequence>
<gene>
    <name evidence="2" type="ORF">CR513_32838</name>
</gene>
<feature type="transmembrane region" description="Helical" evidence="1">
    <location>
        <begin position="163"/>
        <end position="188"/>
    </location>
</feature>
<accession>A0A371G5R5</accession>
<proteinExistence type="predicted"/>
<dbReference type="STRING" id="157652.A0A371G5R5"/>
<evidence type="ECO:0008006" key="4">
    <source>
        <dbReference type="Google" id="ProtNLM"/>
    </source>
</evidence>
<name>A0A371G5R5_MUCPR</name>
<dbReference type="InterPro" id="IPR044200">
    <property type="entry name" value="At5g03900-like"/>
</dbReference>
<comment type="caution">
    <text evidence="2">The sequence shown here is derived from an EMBL/GenBank/DDBJ whole genome shotgun (WGS) entry which is preliminary data.</text>
</comment>
<dbReference type="Proteomes" id="UP000257109">
    <property type="component" value="Unassembled WGS sequence"/>
</dbReference>
<keyword evidence="1" id="KW-1133">Transmembrane helix</keyword>
<dbReference type="OrthoDB" id="4518at2759"/>
<dbReference type="EMBL" id="QJKJ01006663">
    <property type="protein sequence ID" value="RDX85896.1"/>
    <property type="molecule type" value="Genomic_DNA"/>
</dbReference>
<organism evidence="2 3">
    <name type="scientific">Mucuna pruriens</name>
    <name type="common">Velvet bean</name>
    <name type="synonym">Dolichos pruriens</name>
    <dbReference type="NCBI Taxonomy" id="157652"/>
    <lineage>
        <taxon>Eukaryota</taxon>
        <taxon>Viridiplantae</taxon>
        <taxon>Streptophyta</taxon>
        <taxon>Embryophyta</taxon>
        <taxon>Tracheophyta</taxon>
        <taxon>Spermatophyta</taxon>
        <taxon>Magnoliopsida</taxon>
        <taxon>eudicotyledons</taxon>
        <taxon>Gunneridae</taxon>
        <taxon>Pentapetalae</taxon>
        <taxon>rosids</taxon>
        <taxon>fabids</taxon>
        <taxon>Fabales</taxon>
        <taxon>Fabaceae</taxon>
        <taxon>Papilionoideae</taxon>
        <taxon>50 kb inversion clade</taxon>
        <taxon>NPAAA clade</taxon>
        <taxon>indigoferoid/millettioid clade</taxon>
        <taxon>Phaseoleae</taxon>
        <taxon>Mucuna</taxon>
    </lineage>
</organism>
<protein>
    <recommendedName>
        <fullName evidence="4">Iron-sulfur cluster biosynthesis family protein</fullName>
    </recommendedName>
</protein>